<dbReference type="RefSeq" id="WP_015751447.1">
    <property type="nucleotide sequence ID" value="NC_013223.1"/>
</dbReference>
<dbReference type="AlphaFoldDB" id="C8X1J9"/>
<feature type="domain" description="Peptidase M24" evidence="1">
    <location>
        <begin position="151"/>
        <end position="389"/>
    </location>
</feature>
<sequence length="408" mass="44950">MYAALECIPDTELAWRWQRCQALLREQHPECGGMLVFSRPNIYYLSGHWGNGVFWLPAEGDPVFLARKGADRAALEAPGLRLGRFGSFRDIPGQLQHFGTPLSEILAVEKSGLTWTLGEMFASRLPDHRFVDGDQILHQAKAVKSEWELRKMALAGSRHEAVLLNDLPGILHPGMSERDIAVALWQAMFERGHQGMMRMQNPGEEIFLGHVAAGDSANYPSVFNGPVGLRGAHPAIPHMGYAGQTWQHGSPLVIDVGFCLEGYHTDRTQVYWAGPENSVTEQAHKAHVFCIAVQKWLAARLCPGAVPSALFREVWNWAREEGWEEGFMGLGANKVPFLGHGIGLAIDEPPVIASRFDRPLETNMVLALEPKIGLDGLGMVGVENSFVVTSEGGRSLTGSRWDICCVGR</sequence>
<dbReference type="HOGENOM" id="CLU_017266_10_0_7"/>
<protein>
    <submittedName>
        <fullName evidence="3">Peptidase M24</fullName>
    </submittedName>
</protein>
<dbReference type="KEGG" id="drt:Dret_1008"/>
<evidence type="ECO:0000259" key="1">
    <source>
        <dbReference type="Pfam" id="PF00557"/>
    </source>
</evidence>
<dbReference type="STRING" id="485915.Dret_1008"/>
<dbReference type="InterPro" id="IPR036005">
    <property type="entry name" value="Creatinase/aminopeptidase-like"/>
</dbReference>
<name>C8X1J9_DESRD</name>
<dbReference type="Gene3D" id="3.90.230.10">
    <property type="entry name" value="Creatinase/methionine aminopeptidase superfamily"/>
    <property type="match status" value="1"/>
</dbReference>
<dbReference type="SUPFAM" id="SSF55920">
    <property type="entry name" value="Creatinase/aminopeptidase"/>
    <property type="match status" value="1"/>
</dbReference>
<dbReference type="Pfam" id="PF00557">
    <property type="entry name" value="Peptidase_M24"/>
    <property type="match status" value="1"/>
</dbReference>
<dbReference type="PANTHER" id="PTHR46112:SF2">
    <property type="entry name" value="XAA-PRO AMINOPEPTIDASE P-RELATED"/>
    <property type="match status" value="1"/>
</dbReference>
<dbReference type="PANTHER" id="PTHR46112">
    <property type="entry name" value="AMINOPEPTIDASE"/>
    <property type="match status" value="1"/>
</dbReference>
<dbReference type="SUPFAM" id="SSF53092">
    <property type="entry name" value="Creatinase/prolidase N-terminal domain"/>
    <property type="match status" value="1"/>
</dbReference>
<dbReference type="InterPro" id="IPR029149">
    <property type="entry name" value="Creatin/AminoP/Spt16_N"/>
</dbReference>
<keyword evidence="4" id="KW-1185">Reference proteome</keyword>
<feature type="domain" description="Creatinase N-terminal" evidence="2">
    <location>
        <begin position="16"/>
        <end position="139"/>
    </location>
</feature>
<dbReference type="OrthoDB" id="9806388at2"/>
<dbReference type="EMBL" id="CP001734">
    <property type="protein sequence ID" value="ACV68296.1"/>
    <property type="molecule type" value="Genomic_DNA"/>
</dbReference>
<evidence type="ECO:0000313" key="4">
    <source>
        <dbReference type="Proteomes" id="UP000001052"/>
    </source>
</evidence>
<gene>
    <name evidence="3" type="ordered locus">Dret_1008</name>
</gene>
<evidence type="ECO:0000313" key="3">
    <source>
        <dbReference type="EMBL" id="ACV68296.1"/>
    </source>
</evidence>
<evidence type="ECO:0000259" key="2">
    <source>
        <dbReference type="Pfam" id="PF01321"/>
    </source>
</evidence>
<dbReference type="InterPro" id="IPR050659">
    <property type="entry name" value="Peptidase_M24B"/>
</dbReference>
<accession>C8X1J9</accession>
<dbReference type="eggNOG" id="COG0006">
    <property type="taxonomic scope" value="Bacteria"/>
</dbReference>
<dbReference type="CDD" id="cd01066">
    <property type="entry name" value="APP_MetAP"/>
    <property type="match status" value="1"/>
</dbReference>
<dbReference type="InterPro" id="IPR000587">
    <property type="entry name" value="Creatinase_N"/>
</dbReference>
<proteinExistence type="predicted"/>
<reference evidence="3 4" key="2">
    <citation type="journal article" date="2010" name="Stand. Genomic Sci.">
        <title>Complete genome sequence of Desulfohalobium retbaense type strain (HR(100)).</title>
        <authorList>
            <person name="Spring S."/>
            <person name="Nolan M."/>
            <person name="Lapidus A."/>
            <person name="Glavina Del Rio T."/>
            <person name="Copeland A."/>
            <person name="Tice H."/>
            <person name="Cheng J.F."/>
            <person name="Lucas S."/>
            <person name="Land M."/>
            <person name="Chen F."/>
            <person name="Bruce D."/>
            <person name="Goodwin L."/>
            <person name="Pitluck S."/>
            <person name="Ivanova N."/>
            <person name="Mavromatis K."/>
            <person name="Mikhailova N."/>
            <person name="Pati A."/>
            <person name="Chen A."/>
            <person name="Palaniappan K."/>
            <person name="Hauser L."/>
            <person name="Chang Y.J."/>
            <person name="Jeffries C.D."/>
            <person name="Munk C."/>
            <person name="Kiss H."/>
            <person name="Chain P."/>
            <person name="Han C."/>
            <person name="Brettin T."/>
            <person name="Detter J.C."/>
            <person name="Schuler E."/>
            <person name="Goker M."/>
            <person name="Rohde M."/>
            <person name="Bristow J."/>
            <person name="Eisen J.A."/>
            <person name="Markowitz V."/>
            <person name="Hugenholtz P."/>
            <person name="Kyrpides N.C."/>
            <person name="Klenk H.P."/>
        </authorList>
    </citation>
    <scope>NUCLEOTIDE SEQUENCE [LARGE SCALE GENOMIC DNA]</scope>
    <source>
        <strain evidence="3 4">DSM 5692</strain>
    </source>
</reference>
<dbReference type="Proteomes" id="UP000001052">
    <property type="component" value="Chromosome"/>
</dbReference>
<reference evidence="4" key="1">
    <citation type="submission" date="2009-09" db="EMBL/GenBank/DDBJ databases">
        <title>The complete chromosome of Desulfohalobium retbaense DSM 5692.</title>
        <authorList>
            <consortium name="US DOE Joint Genome Institute (JGI-PGF)"/>
            <person name="Lucas S."/>
            <person name="Copeland A."/>
            <person name="Lapidus A."/>
            <person name="Glavina del Rio T."/>
            <person name="Dalin E."/>
            <person name="Tice H."/>
            <person name="Bruce D."/>
            <person name="Goodwin L."/>
            <person name="Pitluck S."/>
            <person name="Kyrpides N."/>
            <person name="Mavromatis K."/>
            <person name="Ivanova N."/>
            <person name="Mikhailova N."/>
            <person name="Munk A.C."/>
            <person name="Brettin T."/>
            <person name="Detter J.C."/>
            <person name="Han C."/>
            <person name="Tapia R."/>
            <person name="Larimer F."/>
            <person name="Land M."/>
            <person name="Hauser L."/>
            <person name="Markowitz V."/>
            <person name="Cheng J.-F."/>
            <person name="Hugenholtz P."/>
            <person name="Woyke T."/>
            <person name="Wu D."/>
            <person name="Spring S."/>
            <person name="Klenk H.-P."/>
            <person name="Eisen J.A."/>
        </authorList>
    </citation>
    <scope>NUCLEOTIDE SEQUENCE [LARGE SCALE GENOMIC DNA]</scope>
    <source>
        <strain evidence="4">DSM 5692</strain>
    </source>
</reference>
<dbReference type="Pfam" id="PF01321">
    <property type="entry name" value="Creatinase_N"/>
    <property type="match status" value="1"/>
</dbReference>
<dbReference type="Gene3D" id="3.40.350.10">
    <property type="entry name" value="Creatinase/prolidase N-terminal domain"/>
    <property type="match status" value="1"/>
</dbReference>
<organism evidence="3 4">
    <name type="scientific">Desulfohalobium retbaense (strain ATCC 49708 / DSM 5692 / JCM 16813 / HR100)</name>
    <dbReference type="NCBI Taxonomy" id="485915"/>
    <lineage>
        <taxon>Bacteria</taxon>
        <taxon>Pseudomonadati</taxon>
        <taxon>Thermodesulfobacteriota</taxon>
        <taxon>Desulfovibrionia</taxon>
        <taxon>Desulfovibrionales</taxon>
        <taxon>Desulfohalobiaceae</taxon>
        <taxon>Desulfohalobium</taxon>
    </lineage>
</organism>
<dbReference type="InterPro" id="IPR000994">
    <property type="entry name" value="Pept_M24"/>
</dbReference>